<dbReference type="SUPFAM" id="SSF56784">
    <property type="entry name" value="HAD-like"/>
    <property type="match status" value="1"/>
</dbReference>
<feature type="signal peptide" evidence="2">
    <location>
        <begin position="1"/>
        <end position="20"/>
    </location>
</feature>
<protein>
    <recommendedName>
        <fullName evidence="5">Acid phosphatase</fullName>
    </recommendedName>
</protein>
<dbReference type="PROSITE" id="PS51257">
    <property type="entry name" value="PROKAR_LIPOPROTEIN"/>
    <property type="match status" value="1"/>
</dbReference>
<dbReference type="PANTHER" id="PTHR31284:SF19">
    <property type="entry name" value="VEGETATIVE STORAGE PROTEIN 1-RELATED"/>
    <property type="match status" value="1"/>
</dbReference>
<sequence length="374" mass="40332">MATTARLLLLLLTVAGFCSCFCSGQQAITGLGDGMPPPAAAPAPPYCGSMRTAVEARNIIGWKTVEARNYVARYMTGDRYGRDADVVTTEAIAYAESIELSGSGKEIWLFDVDETALSTVPYQANHGFGVQPFDNVSYSKLPPVHGAGEHTRAAGDADAIPAATIARHQDSCSSWMMAVEAHNIIGWKTVPAQCANFVARYMTGDSYGSDSAMVINEAVAYAESLKLSGNGKEVWVLDVDETALSTLPYQARHGFGYPYDNRSFLQYVEQGSAPALPGTLRLYRRLLQLGIKPVLLTDRTENQIAITVRNLAQQGHTGWEKLVLQPTGGLSMETFKSGERQKLWSDLLGSAAGGRTFKLPNPMYYVAGGDAIVS</sequence>
<dbReference type="STRING" id="4537.A0A0E0KZD9"/>
<dbReference type="Gene3D" id="3.40.50.1000">
    <property type="entry name" value="HAD superfamily/HAD-like"/>
    <property type="match status" value="2"/>
</dbReference>
<dbReference type="Proteomes" id="UP000026962">
    <property type="component" value="Chromosome 5"/>
</dbReference>
<evidence type="ECO:0000313" key="4">
    <source>
        <dbReference type="Proteomes" id="UP000026962"/>
    </source>
</evidence>
<dbReference type="EnsemblPlants" id="OPUNC05G05440.1">
    <property type="protein sequence ID" value="OPUNC05G05440.1"/>
    <property type="gene ID" value="OPUNC05G05440"/>
</dbReference>
<dbReference type="HOGENOM" id="CLU_740532_0_0_1"/>
<reference evidence="3" key="1">
    <citation type="submission" date="2015-04" db="UniProtKB">
        <authorList>
            <consortium name="EnsemblPlants"/>
        </authorList>
    </citation>
    <scope>IDENTIFICATION</scope>
</reference>
<accession>A0A0E0KZD9</accession>
<keyword evidence="4" id="KW-1185">Reference proteome</keyword>
<evidence type="ECO:0000313" key="3">
    <source>
        <dbReference type="EnsemblPlants" id="OPUNC05G05440.1"/>
    </source>
</evidence>
<dbReference type="InterPro" id="IPR036412">
    <property type="entry name" value="HAD-like_sf"/>
</dbReference>
<dbReference type="AlphaFoldDB" id="A0A0E0KZD9"/>
<dbReference type="Pfam" id="PF03767">
    <property type="entry name" value="Acid_phosphat_B"/>
    <property type="match status" value="2"/>
</dbReference>
<evidence type="ECO:0000256" key="2">
    <source>
        <dbReference type="SAM" id="SignalP"/>
    </source>
</evidence>
<name>A0A0E0KZD9_ORYPU</name>
<keyword evidence="1 2" id="KW-0732">Signal</keyword>
<dbReference type="PANTHER" id="PTHR31284">
    <property type="entry name" value="ACID PHOSPHATASE-LIKE PROTEIN"/>
    <property type="match status" value="1"/>
</dbReference>
<feature type="chain" id="PRO_5002366039" description="Acid phosphatase" evidence="2">
    <location>
        <begin position="21"/>
        <end position="374"/>
    </location>
</feature>
<evidence type="ECO:0008006" key="5">
    <source>
        <dbReference type="Google" id="ProtNLM"/>
    </source>
</evidence>
<dbReference type="eggNOG" id="ENOG502QU6T">
    <property type="taxonomic scope" value="Eukaryota"/>
</dbReference>
<proteinExistence type="predicted"/>
<dbReference type="InterPro" id="IPR005519">
    <property type="entry name" value="Acid_phosphat_B-like"/>
</dbReference>
<dbReference type="InterPro" id="IPR023214">
    <property type="entry name" value="HAD_sf"/>
</dbReference>
<reference evidence="3" key="2">
    <citation type="submission" date="2018-05" db="EMBL/GenBank/DDBJ databases">
        <title>OpunRS2 (Oryza punctata Reference Sequence Version 2).</title>
        <authorList>
            <person name="Zhang J."/>
            <person name="Kudrna D."/>
            <person name="Lee S."/>
            <person name="Talag J."/>
            <person name="Welchert J."/>
            <person name="Wing R.A."/>
        </authorList>
    </citation>
    <scope>NUCLEOTIDE SEQUENCE [LARGE SCALE GENOMIC DNA]</scope>
</reference>
<dbReference type="Gramene" id="OPUNC05G05440.1">
    <property type="protein sequence ID" value="OPUNC05G05440.1"/>
    <property type="gene ID" value="OPUNC05G05440"/>
</dbReference>
<organism evidence="3">
    <name type="scientific">Oryza punctata</name>
    <name type="common">Red rice</name>
    <dbReference type="NCBI Taxonomy" id="4537"/>
    <lineage>
        <taxon>Eukaryota</taxon>
        <taxon>Viridiplantae</taxon>
        <taxon>Streptophyta</taxon>
        <taxon>Embryophyta</taxon>
        <taxon>Tracheophyta</taxon>
        <taxon>Spermatophyta</taxon>
        <taxon>Magnoliopsida</taxon>
        <taxon>Liliopsida</taxon>
        <taxon>Poales</taxon>
        <taxon>Poaceae</taxon>
        <taxon>BOP clade</taxon>
        <taxon>Oryzoideae</taxon>
        <taxon>Oryzeae</taxon>
        <taxon>Oryzinae</taxon>
        <taxon>Oryza</taxon>
    </lineage>
</organism>
<evidence type="ECO:0000256" key="1">
    <source>
        <dbReference type="ARBA" id="ARBA00022729"/>
    </source>
</evidence>